<reference evidence="3" key="1">
    <citation type="submission" date="2013-12" db="EMBL/GenBank/DDBJ databases">
        <authorList>
            <person name="Genoscope - CEA"/>
        </authorList>
    </citation>
    <scope>NUCLEOTIDE SEQUENCE</scope>
    <source>
        <strain evidence="3">CBS 1993</strain>
    </source>
</reference>
<dbReference type="InterPro" id="IPR011431">
    <property type="entry name" value="Trafficking_Pga2"/>
</dbReference>
<dbReference type="PANTHER" id="PTHR28199">
    <property type="entry name" value="PROCESSING OF GAS1 AND ALP PROTEIN 2"/>
    <property type="match status" value="1"/>
</dbReference>
<protein>
    <recommendedName>
        <fullName evidence="5">Processing of GAS1 and ALP protein 2</fullName>
    </recommendedName>
</protein>
<keyword evidence="2" id="KW-1133">Transmembrane helix</keyword>
<proteinExistence type="predicted"/>
<dbReference type="Proteomes" id="UP000019384">
    <property type="component" value="Unassembled WGS sequence"/>
</dbReference>
<keyword evidence="2" id="KW-0812">Transmembrane</keyword>
<dbReference type="OrthoDB" id="4227028at2759"/>
<dbReference type="GeneID" id="34518722"/>
<dbReference type="RefSeq" id="XP_022457334.1">
    <property type="nucleotide sequence ID" value="XM_022603454.1"/>
</dbReference>
<evidence type="ECO:0000313" key="4">
    <source>
        <dbReference type="Proteomes" id="UP000019384"/>
    </source>
</evidence>
<keyword evidence="2" id="KW-0472">Membrane</keyword>
<reference evidence="3" key="2">
    <citation type="submission" date="2014-02" db="EMBL/GenBank/DDBJ databases">
        <title>Complete DNA sequence of /Kuraishia capsulata/ illustrates novel genomic features among budding yeasts (/Saccharomycotina/).</title>
        <authorList>
            <person name="Morales L."/>
            <person name="Noel B."/>
            <person name="Porcel B."/>
            <person name="Marcet-Houben M."/>
            <person name="Hullo M-F."/>
            <person name="Sacerdot C."/>
            <person name="Tekaia F."/>
            <person name="Leh-Louis V."/>
            <person name="Despons L."/>
            <person name="Khanna V."/>
            <person name="Aury J-M."/>
            <person name="Barbe V."/>
            <person name="Couloux A."/>
            <person name="Labadie K."/>
            <person name="Pelletier E."/>
            <person name="Souciet J-L."/>
            <person name="Boekhout T."/>
            <person name="Gabaldon T."/>
            <person name="Wincker P."/>
            <person name="Dujon B."/>
        </authorList>
    </citation>
    <scope>NUCLEOTIDE SEQUENCE</scope>
    <source>
        <strain evidence="3">CBS 1993</strain>
    </source>
</reference>
<dbReference type="EMBL" id="HG793126">
    <property type="protein sequence ID" value="CDK25322.1"/>
    <property type="molecule type" value="Genomic_DNA"/>
</dbReference>
<evidence type="ECO:0000256" key="2">
    <source>
        <dbReference type="SAM" id="Phobius"/>
    </source>
</evidence>
<gene>
    <name evidence="3" type="ORF">KUCA_T00001291001</name>
</gene>
<evidence type="ECO:0000313" key="3">
    <source>
        <dbReference type="EMBL" id="CDK25322.1"/>
    </source>
</evidence>
<dbReference type="HOGENOM" id="CLU_150165_0_0_1"/>
<feature type="transmembrane region" description="Helical" evidence="2">
    <location>
        <begin position="31"/>
        <end position="49"/>
    </location>
</feature>
<dbReference type="STRING" id="1382522.W6MKP7"/>
<name>W6MKP7_9ASCO</name>
<accession>W6MKP7</accession>
<dbReference type="AlphaFoldDB" id="W6MKP7"/>
<dbReference type="PANTHER" id="PTHR28199:SF1">
    <property type="entry name" value="PROCESSING OF GAS1 AND ALP PROTEIN 2"/>
    <property type="match status" value="1"/>
</dbReference>
<sequence>MALSPSHSGLPSFVMIELSLDGLYNRFFADYSIYSLLRLISIIGGYIFLRQILLRDIKRRQLKAQLDSDNKQKQADLIDNPNDLAKATGVQASDQIWGWGKSTRQRAKRQEKIVQEMLERDATRNNGDYDSDEDIADLLESDSD</sequence>
<organism evidence="3 4">
    <name type="scientific">Kuraishia capsulata CBS 1993</name>
    <dbReference type="NCBI Taxonomy" id="1382522"/>
    <lineage>
        <taxon>Eukaryota</taxon>
        <taxon>Fungi</taxon>
        <taxon>Dikarya</taxon>
        <taxon>Ascomycota</taxon>
        <taxon>Saccharomycotina</taxon>
        <taxon>Pichiomycetes</taxon>
        <taxon>Pichiales</taxon>
        <taxon>Pichiaceae</taxon>
        <taxon>Kuraishia</taxon>
    </lineage>
</organism>
<keyword evidence="4" id="KW-1185">Reference proteome</keyword>
<feature type="compositionally biased region" description="Acidic residues" evidence="1">
    <location>
        <begin position="129"/>
        <end position="144"/>
    </location>
</feature>
<feature type="region of interest" description="Disordered" evidence="1">
    <location>
        <begin position="119"/>
        <end position="144"/>
    </location>
</feature>
<dbReference type="GO" id="GO:0015031">
    <property type="term" value="P:protein transport"/>
    <property type="evidence" value="ECO:0007669"/>
    <property type="project" value="TreeGrafter"/>
</dbReference>
<evidence type="ECO:0000256" key="1">
    <source>
        <dbReference type="SAM" id="MobiDB-lite"/>
    </source>
</evidence>
<evidence type="ECO:0008006" key="5">
    <source>
        <dbReference type="Google" id="ProtNLM"/>
    </source>
</evidence>